<dbReference type="InterPro" id="IPR001173">
    <property type="entry name" value="Glyco_trans_2-like"/>
</dbReference>
<keyword evidence="2" id="KW-0328">Glycosyltransferase</keyword>
<dbReference type="Pfam" id="PF00535">
    <property type="entry name" value="Glycos_transf_2"/>
    <property type="match status" value="1"/>
</dbReference>
<evidence type="ECO:0000259" key="4">
    <source>
        <dbReference type="Pfam" id="PF00535"/>
    </source>
</evidence>
<comment type="similarity">
    <text evidence="1">Belongs to the glycosyltransferase 2 family.</text>
</comment>
<gene>
    <name evidence="5" type="ORF">HSEST_1443</name>
</gene>
<dbReference type="PANTHER" id="PTHR43179:SF12">
    <property type="entry name" value="GALACTOFURANOSYLTRANSFERASE GLFT2"/>
    <property type="match status" value="1"/>
</dbReference>
<sequence>MGVTDVSLTIRVHENGSTKDVDAQLADLVDEGLIDELIQTDENLGGAGSRRLLLEETDIETDYVLILDDDMYVDDGWDHTMLPLFESDPDIGMIGAPFMIPGTNEIRDGGRIMTWGSGIPAYDADRDILIRDQADYSALADPDVSSISVDSIPIGSALVRTDVLSDVSLPDRQTFEDIAFCLDVANAGWEIVMSCETIFYHDKRTEDDTNRNRTDWNAKLEGYRDFCEKRNLRFALPQHILHEGVFRVPNRILWVISDIKNRKWY</sequence>
<dbReference type="SUPFAM" id="SSF53448">
    <property type="entry name" value="Nucleotide-diphospho-sugar transferases"/>
    <property type="match status" value="1"/>
</dbReference>
<dbReference type="InterPro" id="IPR029044">
    <property type="entry name" value="Nucleotide-diphossugar_trans"/>
</dbReference>
<dbReference type="EMBL" id="CP064791">
    <property type="protein sequence ID" value="QSG14972.1"/>
    <property type="molecule type" value="Genomic_DNA"/>
</dbReference>
<evidence type="ECO:0000313" key="5">
    <source>
        <dbReference type="EMBL" id="QSG14972.1"/>
    </source>
</evidence>
<evidence type="ECO:0000256" key="1">
    <source>
        <dbReference type="ARBA" id="ARBA00006739"/>
    </source>
</evidence>
<dbReference type="AlphaFoldDB" id="A0A897NQB2"/>
<dbReference type="Proteomes" id="UP000663292">
    <property type="component" value="Chromosome"/>
</dbReference>
<evidence type="ECO:0000256" key="2">
    <source>
        <dbReference type="ARBA" id="ARBA00022676"/>
    </source>
</evidence>
<keyword evidence="6" id="KW-1185">Reference proteome</keyword>
<keyword evidence="3 5" id="KW-0808">Transferase</keyword>
<feature type="domain" description="Glycosyltransferase 2-like" evidence="4">
    <location>
        <begin position="14"/>
        <end position="105"/>
    </location>
</feature>
<dbReference type="PANTHER" id="PTHR43179">
    <property type="entry name" value="RHAMNOSYLTRANSFERASE WBBL"/>
    <property type="match status" value="1"/>
</dbReference>
<reference evidence="5 6" key="1">
    <citation type="submission" date="2020-11" db="EMBL/GenBank/DDBJ databases">
        <title>Carbohydrate-dependent, anaerobic sulfur respiration: A novel catabolism in halophilic archaea.</title>
        <authorList>
            <person name="Sorokin D.Y."/>
            <person name="Messina E."/>
            <person name="Smedile F."/>
            <person name="La Cono V."/>
            <person name="Hallsworth J.E."/>
            <person name="Yakimov M.M."/>
        </authorList>
    </citation>
    <scope>NUCLEOTIDE SEQUENCE [LARGE SCALE GENOMIC DNA]</scope>
    <source>
        <strain evidence="5 6">HSR-Est</strain>
    </source>
</reference>
<dbReference type="GO" id="GO:0016757">
    <property type="term" value="F:glycosyltransferase activity"/>
    <property type="evidence" value="ECO:0007669"/>
    <property type="project" value="UniProtKB-KW"/>
</dbReference>
<evidence type="ECO:0000313" key="6">
    <source>
        <dbReference type="Proteomes" id="UP000663292"/>
    </source>
</evidence>
<accession>A0A897NQB2</accession>
<dbReference type="Gene3D" id="3.90.550.10">
    <property type="entry name" value="Spore Coat Polysaccharide Biosynthesis Protein SpsA, Chain A"/>
    <property type="match status" value="1"/>
</dbReference>
<protein>
    <submittedName>
        <fullName evidence="5">Glycosyl transferase family 2</fullName>
    </submittedName>
</protein>
<proteinExistence type="inferred from homology"/>
<evidence type="ECO:0000256" key="3">
    <source>
        <dbReference type="ARBA" id="ARBA00022679"/>
    </source>
</evidence>
<dbReference type="CDD" id="cd00761">
    <property type="entry name" value="Glyco_tranf_GTA_type"/>
    <property type="match status" value="1"/>
</dbReference>
<name>A0A897NQB2_9EURY</name>
<organism evidence="5 6">
    <name type="scientific">Halapricum desulfuricans</name>
    <dbReference type="NCBI Taxonomy" id="2841257"/>
    <lineage>
        <taxon>Archaea</taxon>
        <taxon>Methanobacteriati</taxon>
        <taxon>Methanobacteriota</taxon>
        <taxon>Stenosarchaea group</taxon>
        <taxon>Halobacteria</taxon>
        <taxon>Halobacteriales</taxon>
        <taxon>Haloarculaceae</taxon>
        <taxon>Halapricum</taxon>
    </lineage>
</organism>